<evidence type="ECO:0000256" key="2">
    <source>
        <dbReference type="ARBA" id="ARBA00023136"/>
    </source>
</evidence>
<evidence type="ECO:0000256" key="6">
    <source>
        <dbReference type="SAM" id="SignalP"/>
    </source>
</evidence>
<dbReference type="InterPro" id="IPR003598">
    <property type="entry name" value="Ig_sub2"/>
</dbReference>
<gene>
    <name evidence="8" type="ORF">MAR_019046</name>
</gene>
<keyword evidence="5" id="KW-0393">Immunoglobulin domain</keyword>
<feature type="domain" description="Ig-like" evidence="7">
    <location>
        <begin position="170"/>
        <end position="268"/>
    </location>
</feature>
<dbReference type="SMART" id="SM00408">
    <property type="entry name" value="IGc2"/>
    <property type="match status" value="2"/>
</dbReference>
<name>A0ABY7EGG5_MYAAR</name>
<evidence type="ECO:0000256" key="5">
    <source>
        <dbReference type="ARBA" id="ARBA00023319"/>
    </source>
</evidence>
<keyword evidence="4" id="KW-0325">Glycoprotein</keyword>
<evidence type="ECO:0000313" key="8">
    <source>
        <dbReference type="EMBL" id="WAR09088.1"/>
    </source>
</evidence>
<dbReference type="InterPro" id="IPR007110">
    <property type="entry name" value="Ig-like_dom"/>
</dbReference>
<evidence type="ECO:0000259" key="7">
    <source>
        <dbReference type="PROSITE" id="PS50835"/>
    </source>
</evidence>
<protein>
    <submittedName>
        <fullName evidence="8">OPCM-like protein</fullName>
    </submittedName>
</protein>
<dbReference type="PANTHER" id="PTHR11640">
    <property type="entry name" value="NEPHRIN"/>
    <property type="match status" value="1"/>
</dbReference>
<dbReference type="CDD" id="cd00096">
    <property type="entry name" value="Ig"/>
    <property type="match status" value="1"/>
</dbReference>
<dbReference type="PROSITE" id="PS50835">
    <property type="entry name" value="IG_LIKE"/>
    <property type="match status" value="3"/>
</dbReference>
<feature type="chain" id="PRO_5046683307" evidence="6">
    <location>
        <begin position="22"/>
        <end position="276"/>
    </location>
</feature>
<dbReference type="Pfam" id="PF13927">
    <property type="entry name" value="Ig_3"/>
    <property type="match status" value="1"/>
</dbReference>
<organism evidence="8 9">
    <name type="scientific">Mya arenaria</name>
    <name type="common">Soft-shell clam</name>
    <dbReference type="NCBI Taxonomy" id="6604"/>
    <lineage>
        <taxon>Eukaryota</taxon>
        <taxon>Metazoa</taxon>
        <taxon>Spiralia</taxon>
        <taxon>Lophotrochozoa</taxon>
        <taxon>Mollusca</taxon>
        <taxon>Bivalvia</taxon>
        <taxon>Autobranchia</taxon>
        <taxon>Heteroconchia</taxon>
        <taxon>Euheterodonta</taxon>
        <taxon>Imparidentia</taxon>
        <taxon>Neoheterodontei</taxon>
        <taxon>Myida</taxon>
        <taxon>Myoidea</taxon>
        <taxon>Myidae</taxon>
        <taxon>Mya</taxon>
    </lineage>
</organism>
<dbReference type="InterPro" id="IPR013783">
    <property type="entry name" value="Ig-like_fold"/>
</dbReference>
<dbReference type="EMBL" id="CP111017">
    <property type="protein sequence ID" value="WAR09088.1"/>
    <property type="molecule type" value="Genomic_DNA"/>
</dbReference>
<sequence>MERYLLAGYLLVGLLLSGGDGNPQQVILRVRRGENIMLPCRLTSGLDPDTVSWVTNTFATNYTCTTDQQVVLSNVQLLILVAPKIDYGGTSSPEVNVDEGGTVELTCAFTGEPVPNITWFRGDDKQPTGITGSKLVLRDVKRYATDVYTCRGENSVSYEDYKINLIVRFPVEVDVMENTVYVKRGGIFTLACIAQGAPLYETYWVYVHGQKLTSTTWKYDFNMEPAGAHIPAKFVTLATRKGTLTVFDFGPYRCEAKGEGRVAKATVNVVELKEPN</sequence>
<evidence type="ECO:0000256" key="3">
    <source>
        <dbReference type="ARBA" id="ARBA00023157"/>
    </source>
</evidence>
<evidence type="ECO:0000256" key="1">
    <source>
        <dbReference type="ARBA" id="ARBA00004479"/>
    </source>
</evidence>
<dbReference type="InterPro" id="IPR003599">
    <property type="entry name" value="Ig_sub"/>
</dbReference>
<dbReference type="InterPro" id="IPR051275">
    <property type="entry name" value="Cell_adhesion_signaling"/>
</dbReference>
<evidence type="ECO:0000256" key="4">
    <source>
        <dbReference type="ARBA" id="ARBA00023180"/>
    </source>
</evidence>
<dbReference type="Gene3D" id="2.60.40.10">
    <property type="entry name" value="Immunoglobulins"/>
    <property type="match status" value="2"/>
</dbReference>
<feature type="domain" description="Ig-like" evidence="7">
    <location>
        <begin position="83"/>
        <end position="164"/>
    </location>
</feature>
<keyword evidence="6" id="KW-0732">Signal</keyword>
<dbReference type="SUPFAM" id="SSF48726">
    <property type="entry name" value="Immunoglobulin"/>
    <property type="match status" value="2"/>
</dbReference>
<dbReference type="SMART" id="SM00409">
    <property type="entry name" value="IG"/>
    <property type="match status" value="3"/>
</dbReference>
<evidence type="ECO:0000313" key="9">
    <source>
        <dbReference type="Proteomes" id="UP001164746"/>
    </source>
</evidence>
<reference evidence="8" key="1">
    <citation type="submission" date="2022-11" db="EMBL/GenBank/DDBJ databases">
        <title>Centuries of genome instability and evolution in soft-shell clam transmissible cancer (bioRxiv).</title>
        <authorList>
            <person name="Hart S.F.M."/>
            <person name="Yonemitsu M.A."/>
            <person name="Giersch R.M."/>
            <person name="Beal B.F."/>
            <person name="Arriagada G."/>
            <person name="Davis B.W."/>
            <person name="Ostrander E.A."/>
            <person name="Goff S.P."/>
            <person name="Metzger M.J."/>
        </authorList>
    </citation>
    <scope>NUCLEOTIDE SEQUENCE</scope>
    <source>
        <strain evidence="8">MELC-2E11</strain>
        <tissue evidence="8">Siphon/mantle</tissue>
    </source>
</reference>
<proteinExistence type="predicted"/>
<keyword evidence="9" id="KW-1185">Reference proteome</keyword>
<feature type="domain" description="Ig-like" evidence="7">
    <location>
        <begin position="23"/>
        <end position="56"/>
    </location>
</feature>
<comment type="subcellular location">
    <subcellularLocation>
        <location evidence="1">Membrane</location>
        <topology evidence="1">Single-pass type I membrane protein</topology>
    </subcellularLocation>
</comment>
<feature type="signal peptide" evidence="6">
    <location>
        <begin position="1"/>
        <end position="21"/>
    </location>
</feature>
<keyword evidence="2" id="KW-0472">Membrane</keyword>
<dbReference type="InterPro" id="IPR036179">
    <property type="entry name" value="Ig-like_dom_sf"/>
</dbReference>
<keyword evidence="3" id="KW-1015">Disulfide bond</keyword>
<dbReference type="Proteomes" id="UP001164746">
    <property type="component" value="Chromosome 6"/>
</dbReference>
<accession>A0ABY7EGG5</accession>